<sequence length="351" mass="38954">MGKPLVWLVWLTNALLAATILFLLWRLSEVWLPYATKAIKVLVPFFISIAITYLLHPLIEYLLRAGLSRTLSVGSIFLLFFGACGYGIYRGVPFLLMQVRAFSEQLPSLANTYRDLLYTLSDYTEHYPDGVQEKIWGMIASIEQWIQVLLNGFLDTAQNNLDEMLLLLMVPFIVFYLLKDYPQVKKAVVSFVPNKWHREGRVFAKEVNASLGSYIRGQLLVCAAVGGAAMLGYWIIGLQFPILLGVFAGLTNVIPYFGPIIGAVPALVVAFAMSPTKAVFAICVVVVIQLLESNVLSPLVVGKSLHMHPVVVIFVLLLAGEFFGLVGMVLAIPAAAVIRIIWQHGRNAWLN</sequence>
<reference evidence="7 8" key="1">
    <citation type="submission" date="2019-03" db="EMBL/GenBank/DDBJ databases">
        <title>Genomic Encyclopedia of Type Strains, Phase IV (KMG-IV): sequencing the most valuable type-strain genomes for metagenomic binning, comparative biology and taxonomic classification.</title>
        <authorList>
            <person name="Goeker M."/>
        </authorList>
    </citation>
    <scope>NUCLEOTIDE SEQUENCE [LARGE SCALE GENOMIC DNA]</scope>
    <source>
        <strain evidence="7 8">DSM 28697</strain>
    </source>
</reference>
<evidence type="ECO:0000256" key="4">
    <source>
        <dbReference type="ARBA" id="ARBA00022989"/>
    </source>
</evidence>
<evidence type="ECO:0000256" key="6">
    <source>
        <dbReference type="SAM" id="Phobius"/>
    </source>
</evidence>
<accession>A0A4R6U0U7</accession>
<feature type="transmembrane region" description="Helical" evidence="6">
    <location>
        <begin position="7"/>
        <end position="27"/>
    </location>
</feature>
<keyword evidence="8" id="KW-1185">Reference proteome</keyword>
<feature type="transmembrane region" description="Helical" evidence="6">
    <location>
        <begin position="253"/>
        <end position="272"/>
    </location>
</feature>
<dbReference type="Pfam" id="PF01594">
    <property type="entry name" value="AI-2E_transport"/>
    <property type="match status" value="1"/>
</dbReference>
<comment type="similarity">
    <text evidence="2">Belongs to the autoinducer-2 exporter (AI-2E) (TC 2.A.86) family.</text>
</comment>
<evidence type="ECO:0000256" key="5">
    <source>
        <dbReference type="ARBA" id="ARBA00023136"/>
    </source>
</evidence>
<dbReference type="InterPro" id="IPR002549">
    <property type="entry name" value="AI-2E-like"/>
</dbReference>
<name>A0A4R6U0U7_9BACI</name>
<dbReference type="PANTHER" id="PTHR21716">
    <property type="entry name" value="TRANSMEMBRANE PROTEIN"/>
    <property type="match status" value="1"/>
</dbReference>
<dbReference type="RefSeq" id="WP_133581056.1">
    <property type="nucleotide sequence ID" value="NZ_SNYJ01000011.1"/>
</dbReference>
<gene>
    <name evidence="7" type="ORF">EV213_11190</name>
</gene>
<dbReference type="OrthoDB" id="9793390at2"/>
<evidence type="ECO:0000256" key="2">
    <source>
        <dbReference type="ARBA" id="ARBA00009773"/>
    </source>
</evidence>
<feature type="transmembrane region" description="Helical" evidence="6">
    <location>
        <begin position="313"/>
        <end position="342"/>
    </location>
</feature>
<evidence type="ECO:0000313" key="7">
    <source>
        <dbReference type="EMBL" id="TDQ38009.1"/>
    </source>
</evidence>
<dbReference type="Proteomes" id="UP000295632">
    <property type="component" value="Unassembled WGS sequence"/>
</dbReference>
<dbReference type="EMBL" id="SNYJ01000011">
    <property type="protein sequence ID" value="TDQ38009.1"/>
    <property type="molecule type" value="Genomic_DNA"/>
</dbReference>
<organism evidence="7 8">
    <name type="scientific">Aureibacillus halotolerans</name>
    <dbReference type="NCBI Taxonomy" id="1508390"/>
    <lineage>
        <taxon>Bacteria</taxon>
        <taxon>Bacillati</taxon>
        <taxon>Bacillota</taxon>
        <taxon>Bacilli</taxon>
        <taxon>Bacillales</taxon>
        <taxon>Bacillaceae</taxon>
        <taxon>Aureibacillus</taxon>
    </lineage>
</organism>
<dbReference type="AlphaFoldDB" id="A0A4R6U0U7"/>
<feature type="transmembrane region" description="Helical" evidence="6">
    <location>
        <begin position="71"/>
        <end position="89"/>
    </location>
</feature>
<evidence type="ECO:0000256" key="1">
    <source>
        <dbReference type="ARBA" id="ARBA00004141"/>
    </source>
</evidence>
<evidence type="ECO:0000313" key="8">
    <source>
        <dbReference type="Proteomes" id="UP000295632"/>
    </source>
</evidence>
<comment type="caution">
    <text evidence="7">The sequence shown here is derived from an EMBL/GenBank/DDBJ whole genome shotgun (WGS) entry which is preliminary data.</text>
</comment>
<feature type="transmembrane region" description="Helical" evidence="6">
    <location>
        <begin position="219"/>
        <end position="247"/>
    </location>
</feature>
<dbReference type="GO" id="GO:0016020">
    <property type="term" value="C:membrane"/>
    <property type="evidence" value="ECO:0007669"/>
    <property type="project" value="UniProtKB-SubCell"/>
</dbReference>
<protein>
    <submittedName>
        <fullName evidence="7">Putative PurR-regulated permease PerM</fullName>
    </submittedName>
</protein>
<evidence type="ECO:0000256" key="3">
    <source>
        <dbReference type="ARBA" id="ARBA00022692"/>
    </source>
</evidence>
<feature type="transmembrane region" description="Helical" evidence="6">
    <location>
        <begin position="161"/>
        <end position="178"/>
    </location>
</feature>
<keyword evidence="3 6" id="KW-0812">Transmembrane</keyword>
<dbReference type="GO" id="GO:0055085">
    <property type="term" value="P:transmembrane transport"/>
    <property type="evidence" value="ECO:0007669"/>
    <property type="project" value="TreeGrafter"/>
</dbReference>
<keyword evidence="4 6" id="KW-1133">Transmembrane helix</keyword>
<comment type="subcellular location">
    <subcellularLocation>
        <location evidence="1">Membrane</location>
        <topology evidence="1">Multi-pass membrane protein</topology>
    </subcellularLocation>
</comment>
<feature type="transmembrane region" description="Helical" evidence="6">
    <location>
        <begin position="39"/>
        <end position="59"/>
    </location>
</feature>
<proteinExistence type="inferred from homology"/>
<keyword evidence="5 6" id="KW-0472">Membrane</keyword>
<dbReference type="PANTHER" id="PTHR21716:SF15">
    <property type="entry name" value="TRANSPORT PROTEIN YRRI-RELATED"/>
    <property type="match status" value="1"/>
</dbReference>
<feature type="transmembrane region" description="Helical" evidence="6">
    <location>
        <begin position="279"/>
        <end position="301"/>
    </location>
</feature>